<dbReference type="InterPro" id="IPR007278">
    <property type="entry name" value="DUF397"/>
</dbReference>
<organism evidence="2 3">
    <name type="scientific">Streptomyces albus</name>
    <dbReference type="NCBI Taxonomy" id="1888"/>
    <lineage>
        <taxon>Bacteria</taxon>
        <taxon>Bacillati</taxon>
        <taxon>Actinomycetota</taxon>
        <taxon>Actinomycetes</taxon>
        <taxon>Kitasatosporales</taxon>
        <taxon>Streptomycetaceae</taxon>
        <taxon>Streptomyces</taxon>
    </lineage>
</organism>
<comment type="caution">
    <text evidence="2">The sequence shown here is derived from an EMBL/GenBank/DDBJ whole genome shotgun (WGS) entry which is preliminary data.</text>
</comment>
<feature type="domain" description="DUF397" evidence="1">
    <location>
        <begin position="10"/>
        <end position="65"/>
    </location>
</feature>
<protein>
    <submittedName>
        <fullName evidence="2">DUF397 domain-containing protein</fullName>
    </submittedName>
</protein>
<dbReference type="AlphaFoldDB" id="A0A8H1LI10"/>
<proteinExistence type="predicted"/>
<reference evidence="2 3" key="1">
    <citation type="submission" date="2018-10" db="EMBL/GenBank/DDBJ databases">
        <title>Isolation of pseudouridimycin from Streptomyces albus DSM 40763.</title>
        <authorList>
            <person name="Rosenqvist P."/>
            <person name="Metsae-Ketelae M."/>
            <person name="Virta P."/>
        </authorList>
    </citation>
    <scope>NUCLEOTIDE SEQUENCE [LARGE SCALE GENOMIC DNA]</scope>
    <source>
        <strain evidence="2 3">DSM 40763</strain>
    </source>
</reference>
<evidence type="ECO:0000313" key="2">
    <source>
        <dbReference type="EMBL" id="TGG84480.1"/>
    </source>
</evidence>
<name>A0A8H1LI10_9ACTN</name>
<evidence type="ECO:0000313" key="3">
    <source>
        <dbReference type="Proteomes" id="UP000298111"/>
    </source>
</evidence>
<evidence type="ECO:0000259" key="1">
    <source>
        <dbReference type="Pfam" id="PF04149"/>
    </source>
</evidence>
<dbReference type="Proteomes" id="UP000298111">
    <property type="component" value="Unassembled WGS sequence"/>
</dbReference>
<sequence>MKKEVDLAGATWVKSDLSNGSGNNCLEVAFVDGVVALRDSVDVGDPDAKILIISEDDYRAFTGGIQNGQRNLLLP</sequence>
<dbReference type="EMBL" id="RCIY01000046">
    <property type="protein sequence ID" value="TGG84480.1"/>
    <property type="molecule type" value="Genomic_DNA"/>
</dbReference>
<dbReference type="RefSeq" id="WP_030406376.1">
    <property type="nucleotide sequence ID" value="NZ_CP103060.1"/>
</dbReference>
<dbReference type="GeneID" id="75183291"/>
<gene>
    <name evidence="2" type="ORF">D8771_11350</name>
</gene>
<accession>A0A8H1LI10</accession>
<dbReference type="Pfam" id="PF04149">
    <property type="entry name" value="DUF397"/>
    <property type="match status" value="1"/>
</dbReference>